<dbReference type="Proteomes" id="UP001055200">
    <property type="component" value="Chromosome"/>
</dbReference>
<proteinExistence type="predicted"/>
<dbReference type="InterPro" id="IPR037119">
    <property type="entry name" value="Haem_oxidase_HugZ-like_sf"/>
</dbReference>
<reference evidence="2" key="1">
    <citation type="submission" date="2022-08" db="EMBL/GenBank/DDBJ databases">
        <title>Complete genome sequence of 14 non-tuberculosis mycobacteria type-strains.</title>
        <authorList>
            <person name="Igarashi Y."/>
            <person name="Osugi A."/>
            <person name="Mitarai S."/>
        </authorList>
    </citation>
    <scope>NUCLEOTIDE SEQUENCE</scope>
    <source>
        <strain evidence="2">DSM 45575</strain>
    </source>
</reference>
<gene>
    <name evidence="2" type="ORF">MIU77_00945</name>
</gene>
<name>A0ABY3U4V8_9MYCO</name>
<accession>A0ABY3U4V8</accession>
<keyword evidence="3" id="KW-1185">Reference proteome</keyword>
<dbReference type="Gene3D" id="3.20.180.10">
    <property type="entry name" value="PNP-oxidase-like"/>
    <property type="match status" value="1"/>
</dbReference>
<feature type="domain" description="DUF2470" evidence="1">
    <location>
        <begin position="168"/>
        <end position="238"/>
    </location>
</feature>
<dbReference type="InterPro" id="IPR019595">
    <property type="entry name" value="DUF2470"/>
</dbReference>
<sequence length="257" mass="27379">MIRTDAPTPTTAERIRSVCLRAGQALLAVDGQAPLTTPVQHLLDDGTFAVAVPAGATVPTGVPAMLELTDQAALPLRKPVRSLVWVRGQLAAVAPAEVPALLDRIASADPRPALLTVATPRSGPDAEHTLMRLETASVVVADASGAESVDVATVVAAAPDPFCAMEPHWLRHLDAAHPEMVARLASRLPPRWRRGAVRPLALDRYGVSLRIEDADGDHDIRLPFHRPADDPRTLSQALRVLLGCPFVNGLRARRGTP</sequence>
<dbReference type="Pfam" id="PF10615">
    <property type="entry name" value="DUF2470"/>
    <property type="match status" value="1"/>
</dbReference>
<dbReference type="EMBL" id="CP092365">
    <property type="protein sequence ID" value="ULN52990.1"/>
    <property type="molecule type" value="Genomic_DNA"/>
</dbReference>
<protein>
    <submittedName>
        <fullName evidence="2">DUF2470 domain-containing protein</fullName>
    </submittedName>
</protein>
<dbReference type="SUPFAM" id="SSF50475">
    <property type="entry name" value="FMN-binding split barrel"/>
    <property type="match status" value="1"/>
</dbReference>
<evidence type="ECO:0000313" key="3">
    <source>
        <dbReference type="Proteomes" id="UP001055200"/>
    </source>
</evidence>
<evidence type="ECO:0000259" key="1">
    <source>
        <dbReference type="Pfam" id="PF10615"/>
    </source>
</evidence>
<dbReference type="RefSeq" id="WP_240171249.1">
    <property type="nucleotide sequence ID" value="NZ_CP092365.1"/>
</dbReference>
<evidence type="ECO:0000313" key="2">
    <source>
        <dbReference type="EMBL" id="ULN52990.1"/>
    </source>
</evidence>
<organism evidence="2 3">
    <name type="scientific">Mycolicibacillus parakoreensis</name>
    <dbReference type="NCBI Taxonomy" id="1069221"/>
    <lineage>
        <taxon>Bacteria</taxon>
        <taxon>Bacillati</taxon>
        <taxon>Actinomycetota</taxon>
        <taxon>Actinomycetes</taxon>
        <taxon>Mycobacteriales</taxon>
        <taxon>Mycobacteriaceae</taxon>
        <taxon>Mycolicibacillus</taxon>
    </lineage>
</organism>